<name>A0A830E8M5_9CREN</name>
<dbReference type="GO" id="GO:0004056">
    <property type="term" value="F:argininosuccinate lyase activity"/>
    <property type="evidence" value="ECO:0007669"/>
    <property type="project" value="InterPro"/>
</dbReference>
<dbReference type="PRINTS" id="PR00149">
    <property type="entry name" value="FUMRATELYASE"/>
</dbReference>
<dbReference type="RefSeq" id="WP_188602899.1">
    <property type="nucleotide sequence ID" value="NZ_AP026830.1"/>
</dbReference>
<keyword evidence="3" id="KW-0456">Lyase</keyword>
<evidence type="ECO:0000313" key="2">
    <source>
        <dbReference type="EMBL" id="BDR92323.1"/>
    </source>
</evidence>
<dbReference type="SUPFAM" id="SSF48557">
    <property type="entry name" value="L-aspartase-like"/>
    <property type="match status" value="1"/>
</dbReference>
<keyword evidence="5" id="KW-1185">Reference proteome</keyword>
<dbReference type="OrthoDB" id="27337at2157"/>
<dbReference type="Gene3D" id="1.10.40.30">
    <property type="entry name" value="Fumarase/aspartase (C-terminal domain)"/>
    <property type="match status" value="1"/>
</dbReference>
<dbReference type="InterPro" id="IPR024083">
    <property type="entry name" value="Fumarase/histidase_N"/>
</dbReference>
<dbReference type="Gene3D" id="1.10.275.10">
    <property type="entry name" value="Fumarase/aspartase (N-terminal domain)"/>
    <property type="match status" value="1"/>
</dbReference>
<sequence length="450" mass="50560">MYRRELLGAGSIDKISYTSSIIDDSEIFKYVIITLIAHVNELERISVINSDVAGRIRDALRDIWRGGYEQGKLTGYEDVHEYIEAELIRRLGSIGGWIGIGRSRNDHVTTAIRLRLRRALLDLMLTTLRLREVALNKAVEGHDKVIIGSTHRQPAQVTTLGHYMLYLDDLTRDFLNELMHVFELVNKSPLGSGPLAGTMVGIDRFREAKEMGFDGVVDNTIYATGSRYFIISAASIIVNYLVEIGRFINNLEMWLMPQLSYVSADPSHLATSSIMPHKRNPATLEVFRARIGEAVGHLMAMYSILRPVESGYQLDLQELTRHLWSIIRIASEGLSMFTDFISSVKVNDEGVKESLNKYVVTAAEYAEVVAMREGRPFRDVYNEVARGLRSGTRVGLDVNNALMKPVHGSSNPSLITEHATARLNEVRELTGRVNSIINKLDEIENKLLNT</sequence>
<accession>A0A830E8M5</accession>
<dbReference type="PANTHER" id="PTHR43814">
    <property type="entry name" value="ARGININOSUCCINATE LYASE"/>
    <property type="match status" value="1"/>
</dbReference>
<reference evidence="3" key="1">
    <citation type="journal article" date="2014" name="Int. J. Syst. Evol. Microbiol.">
        <title>Complete genome sequence of Corynebacterium casei LMG S-19264T (=DSM 44701T), isolated from a smear-ripened cheese.</title>
        <authorList>
            <consortium name="US DOE Joint Genome Institute (JGI-PGF)"/>
            <person name="Walter F."/>
            <person name="Albersmeier A."/>
            <person name="Kalinowski J."/>
            <person name="Ruckert C."/>
        </authorList>
    </citation>
    <scope>NUCLEOTIDE SEQUENCE</scope>
    <source>
        <strain evidence="3">JCM 11219</strain>
    </source>
</reference>
<dbReference type="EMBL" id="AP026830">
    <property type="protein sequence ID" value="BDR92323.1"/>
    <property type="molecule type" value="Genomic_DNA"/>
</dbReference>
<dbReference type="EMBL" id="BMNM01000003">
    <property type="protein sequence ID" value="GGI74730.1"/>
    <property type="molecule type" value="Genomic_DNA"/>
</dbReference>
<gene>
    <name evidence="3" type="ORF">GCM10007112_09340</name>
    <name evidence="2" type="ORF">Vsou_14160</name>
</gene>
<evidence type="ECO:0000313" key="4">
    <source>
        <dbReference type="Proteomes" id="UP000657075"/>
    </source>
</evidence>
<dbReference type="InterPro" id="IPR022761">
    <property type="entry name" value="Fumarate_lyase_N"/>
</dbReference>
<evidence type="ECO:0000313" key="5">
    <source>
        <dbReference type="Proteomes" id="UP001060771"/>
    </source>
</evidence>
<reference evidence="3" key="2">
    <citation type="submission" date="2020-09" db="EMBL/GenBank/DDBJ databases">
        <authorList>
            <person name="Sun Q."/>
            <person name="Ohkuma M."/>
        </authorList>
    </citation>
    <scope>NUCLEOTIDE SEQUENCE</scope>
    <source>
        <strain evidence="3">JCM 11219</strain>
    </source>
</reference>
<dbReference type="PANTHER" id="PTHR43814:SF1">
    <property type="entry name" value="ARGININOSUCCINATE LYASE"/>
    <property type="match status" value="1"/>
</dbReference>
<dbReference type="InterPro" id="IPR000362">
    <property type="entry name" value="Fumarate_lyase_fam"/>
</dbReference>
<proteinExistence type="predicted"/>
<evidence type="ECO:0000313" key="3">
    <source>
        <dbReference type="EMBL" id="GGI74730.1"/>
    </source>
</evidence>
<dbReference type="GeneID" id="76206963"/>
<dbReference type="Pfam" id="PF00206">
    <property type="entry name" value="Lyase_1"/>
    <property type="match status" value="1"/>
</dbReference>
<dbReference type="InterPro" id="IPR009049">
    <property type="entry name" value="Argininosuccinate_lyase"/>
</dbReference>
<organism evidence="3 4">
    <name type="scientific">Vulcanisaeta souniana JCM 11219</name>
    <dbReference type="NCBI Taxonomy" id="1293586"/>
    <lineage>
        <taxon>Archaea</taxon>
        <taxon>Thermoproteota</taxon>
        <taxon>Thermoprotei</taxon>
        <taxon>Thermoproteales</taxon>
        <taxon>Thermoproteaceae</taxon>
        <taxon>Vulcanisaeta</taxon>
    </lineage>
</organism>
<reference evidence="5" key="3">
    <citation type="submission" date="2022-09" db="EMBL/GenBank/DDBJ databases">
        <title>Complete genome sequence of Vulcanisaeta souniana.</title>
        <authorList>
            <person name="Kato S."/>
            <person name="Itoh T."/>
            <person name="Ohkuma M."/>
        </authorList>
    </citation>
    <scope>NUCLEOTIDE SEQUENCE [LARGE SCALE GENOMIC DNA]</scope>
    <source>
        <strain evidence="5">JCM 11219</strain>
    </source>
</reference>
<dbReference type="Proteomes" id="UP001060771">
    <property type="component" value="Chromosome"/>
</dbReference>
<dbReference type="GO" id="GO:0005829">
    <property type="term" value="C:cytosol"/>
    <property type="evidence" value="ECO:0007669"/>
    <property type="project" value="TreeGrafter"/>
</dbReference>
<dbReference type="InterPro" id="IPR008948">
    <property type="entry name" value="L-Aspartase-like"/>
</dbReference>
<dbReference type="AlphaFoldDB" id="A0A830E8M5"/>
<dbReference type="PRINTS" id="PR00145">
    <property type="entry name" value="ARGSUCLYASE"/>
</dbReference>
<evidence type="ECO:0000259" key="1">
    <source>
        <dbReference type="Pfam" id="PF00206"/>
    </source>
</evidence>
<dbReference type="Gene3D" id="1.20.200.10">
    <property type="entry name" value="Fumarase/aspartase (Central domain)"/>
    <property type="match status" value="1"/>
</dbReference>
<dbReference type="GO" id="GO:0042450">
    <property type="term" value="P:L-arginine biosynthetic process via ornithine"/>
    <property type="evidence" value="ECO:0007669"/>
    <property type="project" value="InterPro"/>
</dbReference>
<dbReference type="Proteomes" id="UP000657075">
    <property type="component" value="Unassembled WGS sequence"/>
</dbReference>
<reference evidence="2" key="4">
    <citation type="journal article" date="2023" name="Microbiol. Resour. Announc.">
        <title>Complete Genome Sequence of Vulcanisaeta souniana Strain IC-059, a Hyperthermophilic Archaeon Isolated from Hot Spring Water in Japan.</title>
        <authorList>
            <person name="Kato S."/>
            <person name="Itoh T."/>
            <person name="Wu L."/>
            <person name="Ma J."/>
            <person name="Ohkuma M."/>
        </authorList>
    </citation>
    <scope>NUCLEOTIDE SEQUENCE</scope>
    <source>
        <strain evidence="2">JCM 11219</strain>
    </source>
</reference>
<protein>
    <submittedName>
        <fullName evidence="3">Argininosuccinate lyase</fullName>
    </submittedName>
</protein>
<feature type="domain" description="Fumarate lyase N-terminal" evidence="1">
    <location>
        <begin position="37"/>
        <end position="296"/>
    </location>
</feature>